<dbReference type="InterPro" id="IPR005706">
    <property type="entry name" value="Ribosomal_uS2_bac/mit/plastid"/>
</dbReference>
<dbReference type="PRINTS" id="PR00395">
    <property type="entry name" value="RIBOSOMALS2"/>
</dbReference>
<dbReference type="SUPFAM" id="SSF52313">
    <property type="entry name" value="Ribosomal protein S2"/>
    <property type="match status" value="1"/>
</dbReference>
<dbReference type="Pfam" id="PF00318">
    <property type="entry name" value="Ribosomal_S2"/>
    <property type="match status" value="1"/>
</dbReference>
<evidence type="ECO:0000256" key="3">
    <source>
        <dbReference type="ARBA" id="ARBA00023274"/>
    </source>
</evidence>
<organism evidence="4">
    <name type="scientific">marine sediment metagenome</name>
    <dbReference type="NCBI Taxonomy" id="412755"/>
    <lineage>
        <taxon>unclassified sequences</taxon>
        <taxon>metagenomes</taxon>
        <taxon>ecological metagenomes</taxon>
    </lineage>
</organism>
<dbReference type="InterPro" id="IPR023591">
    <property type="entry name" value="Ribosomal_uS2_flav_dom_sf"/>
</dbReference>
<dbReference type="InterPro" id="IPR018130">
    <property type="entry name" value="Ribosomal_uS2_CS"/>
</dbReference>
<dbReference type="HAMAP" id="MF_00291_B">
    <property type="entry name" value="Ribosomal_uS2_B"/>
    <property type="match status" value="1"/>
</dbReference>
<dbReference type="GO" id="GO:0003735">
    <property type="term" value="F:structural constituent of ribosome"/>
    <property type="evidence" value="ECO:0007669"/>
    <property type="project" value="InterPro"/>
</dbReference>
<reference evidence="4" key="1">
    <citation type="journal article" date="2014" name="Front. Microbiol.">
        <title>High frequency of phylogenetically diverse reductive dehalogenase-homologous genes in deep subseafloor sedimentary metagenomes.</title>
        <authorList>
            <person name="Kawai M."/>
            <person name="Futagami T."/>
            <person name="Toyoda A."/>
            <person name="Takaki Y."/>
            <person name="Nishi S."/>
            <person name="Hori S."/>
            <person name="Arai W."/>
            <person name="Tsubouchi T."/>
            <person name="Morono Y."/>
            <person name="Uchiyama I."/>
            <person name="Ito T."/>
            <person name="Fujiyama A."/>
            <person name="Inagaki F."/>
            <person name="Takami H."/>
        </authorList>
    </citation>
    <scope>NUCLEOTIDE SEQUENCE</scope>
    <source>
        <strain evidence="4">Expedition CK06-06</strain>
    </source>
</reference>
<dbReference type="PROSITE" id="PS00962">
    <property type="entry name" value="RIBOSOMAL_S2_1"/>
    <property type="match status" value="1"/>
</dbReference>
<dbReference type="CDD" id="cd01425">
    <property type="entry name" value="RPS2"/>
    <property type="match status" value="1"/>
</dbReference>
<sequence length="117" mass="13470">MTLSSQVTVENLISAGAHFGHLTSRWHPNYKPYIYMEKNGIHIIDIQQTIQCLHYAIDIVTKIVRESGTVLFVGTKKQAKDILQREADRCGMYYVVERWLGGTLTNFTTIKRSIKRL</sequence>
<dbReference type="EMBL" id="BARS01031273">
    <property type="protein sequence ID" value="GAG16327.1"/>
    <property type="molecule type" value="Genomic_DNA"/>
</dbReference>
<accession>X0VZ00</accession>
<dbReference type="PANTHER" id="PTHR12534:SF0">
    <property type="entry name" value="SMALL RIBOSOMAL SUBUNIT PROTEIN US2M"/>
    <property type="match status" value="1"/>
</dbReference>
<gene>
    <name evidence="4" type="ORF">S01H1_48688</name>
</gene>
<evidence type="ECO:0008006" key="5">
    <source>
        <dbReference type="Google" id="ProtNLM"/>
    </source>
</evidence>
<proteinExistence type="inferred from homology"/>
<dbReference type="NCBIfam" id="TIGR01011">
    <property type="entry name" value="rpsB_bact"/>
    <property type="match status" value="1"/>
</dbReference>
<dbReference type="PANTHER" id="PTHR12534">
    <property type="entry name" value="30S RIBOSOMAL PROTEIN S2 PROKARYOTIC AND ORGANELLAR"/>
    <property type="match status" value="1"/>
</dbReference>
<evidence type="ECO:0000256" key="1">
    <source>
        <dbReference type="ARBA" id="ARBA00006242"/>
    </source>
</evidence>
<dbReference type="GO" id="GO:0015935">
    <property type="term" value="C:small ribosomal subunit"/>
    <property type="evidence" value="ECO:0007669"/>
    <property type="project" value="InterPro"/>
</dbReference>
<dbReference type="AlphaFoldDB" id="X0VZ00"/>
<dbReference type="Gene3D" id="1.10.287.610">
    <property type="entry name" value="Helix hairpin bin"/>
    <property type="match status" value="1"/>
</dbReference>
<feature type="non-terminal residue" evidence="4">
    <location>
        <position position="117"/>
    </location>
</feature>
<dbReference type="GO" id="GO:0006412">
    <property type="term" value="P:translation"/>
    <property type="evidence" value="ECO:0007669"/>
    <property type="project" value="InterPro"/>
</dbReference>
<protein>
    <recommendedName>
        <fullName evidence="5">30S ribosomal protein S2</fullName>
    </recommendedName>
</protein>
<comment type="caution">
    <text evidence="4">The sequence shown here is derived from an EMBL/GenBank/DDBJ whole genome shotgun (WGS) entry which is preliminary data.</text>
</comment>
<keyword evidence="3" id="KW-0687">Ribonucleoprotein</keyword>
<keyword evidence="2" id="KW-0689">Ribosomal protein</keyword>
<name>X0VZ00_9ZZZZ</name>
<evidence type="ECO:0000256" key="2">
    <source>
        <dbReference type="ARBA" id="ARBA00022980"/>
    </source>
</evidence>
<comment type="similarity">
    <text evidence="1">Belongs to the universal ribosomal protein uS2 family.</text>
</comment>
<evidence type="ECO:0000313" key="4">
    <source>
        <dbReference type="EMBL" id="GAG16327.1"/>
    </source>
</evidence>
<dbReference type="Gene3D" id="3.40.50.10490">
    <property type="entry name" value="Glucose-6-phosphate isomerase like protein, domain 1"/>
    <property type="match status" value="1"/>
</dbReference>
<dbReference type="InterPro" id="IPR001865">
    <property type="entry name" value="Ribosomal_uS2"/>
</dbReference>